<organism evidence="1 2">
    <name type="scientific">Rhamnella rubrinervis</name>
    <dbReference type="NCBI Taxonomy" id="2594499"/>
    <lineage>
        <taxon>Eukaryota</taxon>
        <taxon>Viridiplantae</taxon>
        <taxon>Streptophyta</taxon>
        <taxon>Embryophyta</taxon>
        <taxon>Tracheophyta</taxon>
        <taxon>Spermatophyta</taxon>
        <taxon>Magnoliopsida</taxon>
        <taxon>eudicotyledons</taxon>
        <taxon>Gunneridae</taxon>
        <taxon>Pentapetalae</taxon>
        <taxon>rosids</taxon>
        <taxon>fabids</taxon>
        <taxon>Rosales</taxon>
        <taxon>Rhamnaceae</taxon>
        <taxon>rhamnoid group</taxon>
        <taxon>Rhamneae</taxon>
        <taxon>Rhamnella</taxon>
    </lineage>
</organism>
<dbReference type="AlphaFoldDB" id="A0A8K0E3W9"/>
<protein>
    <submittedName>
        <fullName evidence="1">Uncharacterized protein</fullName>
    </submittedName>
</protein>
<name>A0A8K0E3W9_9ROSA</name>
<evidence type="ECO:0000313" key="2">
    <source>
        <dbReference type="Proteomes" id="UP000796880"/>
    </source>
</evidence>
<dbReference type="Proteomes" id="UP000796880">
    <property type="component" value="Unassembled WGS sequence"/>
</dbReference>
<comment type="caution">
    <text evidence="1">The sequence shown here is derived from an EMBL/GenBank/DDBJ whole genome shotgun (WGS) entry which is preliminary data.</text>
</comment>
<proteinExistence type="predicted"/>
<gene>
    <name evidence="1" type="ORF">FNV43_RR17314</name>
</gene>
<sequence length="194" mass="21448">MASRPLFGDILIRGVQIFACSSSRLALSSRMVSIPAVFFQRSTSGRYLHPRPPRLTSSRHPFRSNQPARLNCRAALKASNACLSILSGRSLAGVLEWIAPTLHPGRSRSTRSSPYRFSSSDDFGKTNALGMVLARLPYPKIYYEVNFPLEPPPYHIRAEIVRAIITELPPGLTPKAFSEPMNDSSSCSLFAEPK</sequence>
<accession>A0A8K0E3W9</accession>
<evidence type="ECO:0000313" key="1">
    <source>
        <dbReference type="EMBL" id="KAF3439039.1"/>
    </source>
</evidence>
<reference evidence="1" key="1">
    <citation type="submission" date="2020-03" db="EMBL/GenBank/DDBJ databases">
        <title>A high-quality chromosome-level genome assembly of a woody plant with both climbing and erect habits, Rhamnella rubrinervis.</title>
        <authorList>
            <person name="Lu Z."/>
            <person name="Yang Y."/>
            <person name="Zhu X."/>
            <person name="Sun Y."/>
        </authorList>
    </citation>
    <scope>NUCLEOTIDE SEQUENCE</scope>
    <source>
        <strain evidence="1">BYM</strain>
        <tissue evidence="1">Leaf</tissue>
    </source>
</reference>
<keyword evidence="2" id="KW-1185">Reference proteome</keyword>
<dbReference type="EMBL" id="VOIH02000008">
    <property type="protein sequence ID" value="KAF3439039.1"/>
    <property type="molecule type" value="Genomic_DNA"/>
</dbReference>